<sequence length="240" mass="26610">LGRPYNKDSLVEISQQSDGIGFPNVFSLDDALCEEANLLKANKAGQVNAIHVSESLEVISQSLAFYGRRDIEVAIEQLDLDFVIHATYADENDLQSLKKNNIGVVCCPLSNLYNGLDFPPLEAIINKGILLGLGTDNVFCCNPDPFRLMAFSLYNARSTKQHLSPKDILKALTVNPGLMIQRKIGQLSVGYSGDFLGFDLNCSNLSFSKDFYTALTMRATPADISFQMYKGRLVKWENQK</sequence>
<dbReference type="SUPFAM" id="SSF51556">
    <property type="entry name" value="Metallo-dependent hydrolases"/>
    <property type="match status" value="1"/>
</dbReference>
<dbReference type="AlphaFoldDB" id="X1EKP0"/>
<evidence type="ECO:0000313" key="2">
    <source>
        <dbReference type="EMBL" id="GAH20915.1"/>
    </source>
</evidence>
<dbReference type="Gene3D" id="3.20.20.140">
    <property type="entry name" value="Metal-dependent hydrolases"/>
    <property type="match status" value="1"/>
</dbReference>
<gene>
    <name evidence="2" type="ORF">S03H2_01542</name>
</gene>
<dbReference type="InterPro" id="IPR032466">
    <property type="entry name" value="Metal_Hydrolase"/>
</dbReference>
<evidence type="ECO:0000259" key="1">
    <source>
        <dbReference type="Pfam" id="PF01979"/>
    </source>
</evidence>
<protein>
    <recommendedName>
        <fullName evidence="1">Amidohydrolase-related domain-containing protein</fullName>
    </recommendedName>
</protein>
<reference evidence="2" key="1">
    <citation type="journal article" date="2014" name="Front. Microbiol.">
        <title>High frequency of phylogenetically diverse reductive dehalogenase-homologous genes in deep subseafloor sedimentary metagenomes.</title>
        <authorList>
            <person name="Kawai M."/>
            <person name="Futagami T."/>
            <person name="Toyoda A."/>
            <person name="Takaki Y."/>
            <person name="Nishi S."/>
            <person name="Hori S."/>
            <person name="Arai W."/>
            <person name="Tsubouchi T."/>
            <person name="Morono Y."/>
            <person name="Uchiyama I."/>
            <person name="Ito T."/>
            <person name="Fujiyama A."/>
            <person name="Inagaki F."/>
            <person name="Takami H."/>
        </authorList>
    </citation>
    <scope>NUCLEOTIDE SEQUENCE</scope>
    <source>
        <strain evidence="2">Expedition CK06-06</strain>
    </source>
</reference>
<dbReference type="InterPro" id="IPR050287">
    <property type="entry name" value="MTA/SAH_deaminase"/>
</dbReference>
<feature type="non-terminal residue" evidence="2">
    <location>
        <position position="1"/>
    </location>
</feature>
<accession>X1EKP0</accession>
<name>X1EKP0_9ZZZZ</name>
<comment type="caution">
    <text evidence="2">The sequence shown here is derived from an EMBL/GenBank/DDBJ whole genome shotgun (WGS) entry which is preliminary data.</text>
</comment>
<dbReference type="PANTHER" id="PTHR43794:SF5">
    <property type="entry name" value="CHLOROHYDROLASE FAMILY PROTEIN"/>
    <property type="match status" value="1"/>
</dbReference>
<proteinExistence type="predicted"/>
<organism evidence="2">
    <name type="scientific">marine sediment metagenome</name>
    <dbReference type="NCBI Taxonomy" id="412755"/>
    <lineage>
        <taxon>unclassified sequences</taxon>
        <taxon>metagenomes</taxon>
        <taxon>ecological metagenomes</taxon>
    </lineage>
</organism>
<dbReference type="InterPro" id="IPR006680">
    <property type="entry name" value="Amidohydro-rel"/>
</dbReference>
<dbReference type="Pfam" id="PF01979">
    <property type="entry name" value="Amidohydro_1"/>
    <property type="match status" value="1"/>
</dbReference>
<dbReference type="PANTHER" id="PTHR43794">
    <property type="entry name" value="AMINOHYDROLASE SSNA-RELATED"/>
    <property type="match status" value="1"/>
</dbReference>
<dbReference type="EMBL" id="BARU01000458">
    <property type="protein sequence ID" value="GAH20915.1"/>
    <property type="molecule type" value="Genomic_DNA"/>
</dbReference>
<dbReference type="GO" id="GO:0016787">
    <property type="term" value="F:hydrolase activity"/>
    <property type="evidence" value="ECO:0007669"/>
    <property type="project" value="InterPro"/>
</dbReference>
<feature type="domain" description="Amidohydrolase-related" evidence="1">
    <location>
        <begin position="40"/>
        <end position="232"/>
    </location>
</feature>